<feature type="domain" description="Glycosyltransferase 2-like" evidence="2">
    <location>
        <begin position="17"/>
        <end position="151"/>
    </location>
</feature>
<dbReference type="EMBL" id="CAEZXK010000003">
    <property type="protein sequence ID" value="CAB4680299.1"/>
    <property type="molecule type" value="Genomic_DNA"/>
</dbReference>
<reference evidence="3" key="1">
    <citation type="submission" date="2020-05" db="EMBL/GenBank/DDBJ databases">
        <authorList>
            <person name="Chiriac C."/>
            <person name="Salcher M."/>
            <person name="Ghai R."/>
            <person name="Kavagutti S V."/>
        </authorList>
    </citation>
    <scope>NUCLEOTIDE SEQUENCE</scope>
</reference>
<keyword evidence="1" id="KW-0472">Membrane</keyword>
<evidence type="ECO:0000313" key="3">
    <source>
        <dbReference type="EMBL" id="CAB4680299.1"/>
    </source>
</evidence>
<dbReference type="CDD" id="cd02525">
    <property type="entry name" value="Succinoglycan_BP_ExoA"/>
    <property type="match status" value="1"/>
</dbReference>
<gene>
    <name evidence="3" type="ORF">UFOPK2370_00224</name>
</gene>
<dbReference type="Gene3D" id="3.90.550.10">
    <property type="entry name" value="Spore Coat Polysaccharide Biosynthesis Protein SpsA, Chain A"/>
    <property type="match status" value="1"/>
</dbReference>
<feature type="transmembrane region" description="Helical" evidence="1">
    <location>
        <begin position="254"/>
        <end position="273"/>
    </location>
</feature>
<dbReference type="Pfam" id="PF00535">
    <property type="entry name" value="Glycos_transf_2"/>
    <property type="match status" value="1"/>
</dbReference>
<keyword evidence="1" id="KW-0812">Transmembrane</keyword>
<evidence type="ECO:0000256" key="1">
    <source>
        <dbReference type="SAM" id="Phobius"/>
    </source>
</evidence>
<dbReference type="InterPro" id="IPR001173">
    <property type="entry name" value="Glyco_trans_2-like"/>
</dbReference>
<dbReference type="SUPFAM" id="SSF53448">
    <property type="entry name" value="Nucleotide-diphospho-sugar transferases"/>
    <property type="match status" value="1"/>
</dbReference>
<feature type="transmembrane region" description="Helical" evidence="1">
    <location>
        <begin position="279"/>
        <end position="298"/>
    </location>
</feature>
<keyword evidence="1" id="KW-1133">Transmembrane helix</keyword>
<dbReference type="InterPro" id="IPR029044">
    <property type="entry name" value="Nucleotide-diphossugar_trans"/>
</dbReference>
<evidence type="ECO:0000259" key="2">
    <source>
        <dbReference type="Pfam" id="PF00535"/>
    </source>
</evidence>
<feature type="transmembrane region" description="Helical" evidence="1">
    <location>
        <begin position="305"/>
        <end position="323"/>
    </location>
</feature>
<dbReference type="InterPro" id="IPR050834">
    <property type="entry name" value="Glycosyltransf_2"/>
</dbReference>
<accession>A0A6J6N2C7</accession>
<protein>
    <submittedName>
        <fullName evidence="3">Unannotated protein</fullName>
    </submittedName>
</protein>
<sequence>MAKTSGVRAKKFLPSITVVMPVLNEEAHLEASVQSILAQSYPSEIELIIALGPSSDDTNKIAKELAKKDKRIKLLDNERGLTTVGLNAAIKIAKHDYIVRIDAHSEPEPNYFQDGIRILLEQDADEVGGIMQAKGHSAFQKAVAYAYTSRWGIGAASYHIGGQAGEAESAYLGIFKKSALERVGGYDESIIRGEDWDLAQRIKRTGGKVWFSPQLKVTYWPRGRFSRLVKQFYSTGVWRGDLTRRDIAAASKRYFVPPLLVLGLFVGLILLAFGQNLGILPAAAYLLGITLVSVLAAGLSLKSRVALVAALAVMHLSWGWGFLRGFVRGATGTVDKSRVTASGS</sequence>
<name>A0A6J6N2C7_9ZZZZ</name>
<organism evidence="3">
    <name type="scientific">freshwater metagenome</name>
    <dbReference type="NCBI Taxonomy" id="449393"/>
    <lineage>
        <taxon>unclassified sequences</taxon>
        <taxon>metagenomes</taxon>
        <taxon>ecological metagenomes</taxon>
    </lineage>
</organism>
<dbReference type="PANTHER" id="PTHR43685:SF2">
    <property type="entry name" value="GLYCOSYLTRANSFERASE 2-LIKE DOMAIN-CONTAINING PROTEIN"/>
    <property type="match status" value="1"/>
</dbReference>
<dbReference type="PANTHER" id="PTHR43685">
    <property type="entry name" value="GLYCOSYLTRANSFERASE"/>
    <property type="match status" value="1"/>
</dbReference>
<dbReference type="AlphaFoldDB" id="A0A6J6N2C7"/>
<proteinExistence type="predicted"/>